<keyword evidence="1" id="KW-0812">Transmembrane</keyword>
<evidence type="ECO:0000313" key="2">
    <source>
        <dbReference type="EMBL" id="QED11701.1"/>
    </source>
</evidence>
<sequence length="61" mass="7182">MTKKEVKWFSYINLALWSFGFFYCVHHLFIGSNPISFLAAVVFAGLIIMEIVKIKRRRNND</sequence>
<proteinExistence type="predicted"/>
<dbReference type="RefSeq" id="YP_010660579.1">
    <property type="nucleotide sequence ID" value="NC_070877.1"/>
</dbReference>
<dbReference type="EMBL" id="MN183282">
    <property type="protein sequence ID" value="QED11701.1"/>
    <property type="molecule type" value="Genomic_DNA"/>
</dbReference>
<organism evidence="2 3">
    <name type="scientific">Arthrobacter phage Qui</name>
    <dbReference type="NCBI Taxonomy" id="2603260"/>
    <lineage>
        <taxon>Viruses</taxon>
        <taxon>Duplodnaviria</taxon>
        <taxon>Heunggongvirae</taxon>
        <taxon>Uroviricota</taxon>
        <taxon>Caudoviricetes</taxon>
        <taxon>Quivirus</taxon>
        <taxon>Quivirus qui</taxon>
    </lineage>
</organism>
<keyword evidence="1" id="KW-0472">Membrane</keyword>
<dbReference type="KEGG" id="vg:77936573"/>
<gene>
    <name evidence="2" type="primary">213</name>
    <name evidence="2" type="ORF">SEA_QUI_213</name>
</gene>
<keyword evidence="3" id="KW-1185">Reference proteome</keyword>
<feature type="transmembrane region" description="Helical" evidence="1">
    <location>
        <begin position="12"/>
        <end position="29"/>
    </location>
</feature>
<evidence type="ECO:0000313" key="3">
    <source>
        <dbReference type="Proteomes" id="UP000321915"/>
    </source>
</evidence>
<dbReference type="GeneID" id="77936573"/>
<dbReference type="Proteomes" id="UP000321915">
    <property type="component" value="Segment"/>
</dbReference>
<feature type="transmembrane region" description="Helical" evidence="1">
    <location>
        <begin position="35"/>
        <end position="52"/>
    </location>
</feature>
<accession>A0A5B8WHB8</accession>
<reference evidence="2 3" key="1">
    <citation type="submission" date="2019-07" db="EMBL/GenBank/DDBJ databases">
        <authorList>
            <person name="Abdullah A."/>
            <person name="Lima G.C."/>
            <person name="Cuneo C.K."/>
            <person name="Ennest D.C."/>
            <person name="Fritz K.J."/>
            <person name="Johnson B.T."/>
            <person name="Larson S.M."/>
            <person name="Lemunyete M.N."/>
            <person name="Murray M.B."/>
            <person name="Osmond D.E."/>
            <person name="Patras K.A."/>
            <person name="Ransibrahmanakul S."/>
            <person name="Simpson K.A."/>
            <person name="Thull B.S."/>
            <person name="Wetzel S."/>
            <person name="Bonilla J.A."/>
            <person name="Klyczek K."/>
            <person name="Garlena R.A."/>
            <person name="Russell D.A."/>
            <person name="Pope W.H."/>
            <person name="Jacobs-Sera D."/>
            <person name="Hatfull G.F."/>
        </authorList>
    </citation>
    <scope>NUCLEOTIDE SEQUENCE [LARGE SCALE GENOMIC DNA]</scope>
</reference>
<protein>
    <submittedName>
        <fullName evidence="2">Membrane protein</fullName>
    </submittedName>
</protein>
<keyword evidence="1" id="KW-1133">Transmembrane helix</keyword>
<name>A0A5B8WHB8_9CAUD</name>
<evidence type="ECO:0000256" key="1">
    <source>
        <dbReference type="SAM" id="Phobius"/>
    </source>
</evidence>